<proteinExistence type="predicted"/>
<protein>
    <recommendedName>
        <fullName evidence="1">DUF1266 domain-containing protein</fullName>
    </recommendedName>
</protein>
<dbReference type="STRING" id="479433.Caci_2501"/>
<accession>C7PXG6</accession>
<evidence type="ECO:0000259" key="1">
    <source>
        <dbReference type="Pfam" id="PF06889"/>
    </source>
</evidence>
<dbReference type="InParanoid" id="C7PXG6"/>
<dbReference type="Proteomes" id="UP000000851">
    <property type="component" value="Chromosome"/>
</dbReference>
<dbReference type="KEGG" id="cai:Caci_2501"/>
<name>C7PXG6_CATAD</name>
<dbReference type="HOGENOM" id="CLU_080149_0_0_11"/>
<dbReference type="AlphaFoldDB" id="C7PXG6"/>
<gene>
    <name evidence="2" type="ordered locus">Caci_2501</name>
</gene>
<dbReference type="eggNOG" id="ENOG5033168">
    <property type="taxonomic scope" value="Bacteria"/>
</dbReference>
<reference evidence="2 3" key="1">
    <citation type="journal article" date="2009" name="Stand. Genomic Sci.">
        <title>Complete genome sequence of Catenulispora acidiphila type strain (ID 139908).</title>
        <authorList>
            <person name="Copeland A."/>
            <person name="Lapidus A."/>
            <person name="Glavina Del Rio T."/>
            <person name="Nolan M."/>
            <person name="Lucas S."/>
            <person name="Chen F."/>
            <person name="Tice H."/>
            <person name="Cheng J.F."/>
            <person name="Bruce D."/>
            <person name="Goodwin L."/>
            <person name="Pitluck S."/>
            <person name="Mikhailova N."/>
            <person name="Pati A."/>
            <person name="Ivanova N."/>
            <person name="Mavromatis K."/>
            <person name="Chen A."/>
            <person name="Palaniappan K."/>
            <person name="Chain P."/>
            <person name="Land M."/>
            <person name="Hauser L."/>
            <person name="Chang Y.J."/>
            <person name="Jeffries C.D."/>
            <person name="Chertkov O."/>
            <person name="Brettin T."/>
            <person name="Detter J.C."/>
            <person name="Han C."/>
            <person name="Ali Z."/>
            <person name="Tindall B.J."/>
            <person name="Goker M."/>
            <person name="Bristow J."/>
            <person name="Eisen J.A."/>
            <person name="Markowitz V."/>
            <person name="Hugenholtz P."/>
            <person name="Kyrpides N.C."/>
            <person name="Klenk H.P."/>
        </authorList>
    </citation>
    <scope>NUCLEOTIDE SEQUENCE [LARGE SCALE GENOMIC DNA]</scope>
    <source>
        <strain evidence="3">DSM 44928 / JCM 14897 / NBRC 102108 / NRRL B-24433 / ID139908</strain>
    </source>
</reference>
<evidence type="ECO:0000313" key="2">
    <source>
        <dbReference type="EMBL" id="ACU71419.1"/>
    </source>
</evidence>
<dbReference type="Pfam" id="PF06889">
    <property type="entry name" value="DUF1266"/>
    <property type="match status" value="1"/>
</dbReference>
<organism evidence="2 3">
    <name type="scientific">Catenulispora acidiphila (strain DSM 44928 / JCM 14897 / NBRC 102108 / NRRL B-24433 / ID139908)</name>
    <dbReference type="NCBI Taxonomy" id="479433"/>
    <lineage>
        <taxon>Bacteria</taxon>
        <taxon>Bacillati</taxon>
        <taxon>Actinomycetota</taxon>
        <taxon>Actinomycetes</taxon>
        <taxon>Catenulisporales</taxon>
        <taxon>Catenulisporaceae</taxon>
        <taxon>Catenulispora</taxon>
    </lineage>
</organism>
<dbReference type="EMBL" id="CP001700">
    <property type="protein sequence ID" value="ACU71419.1"/>
    <property type="molecule type" value="Genomic_DNA"/>
</dbReference>
<feature type="domain" description="DUF1266" evidence="1">
    <location>
        <begin position="53"/>
        <end position="247"/>
    </location>
</feature>
<sequence>MVDFGFKVLPDAPALTARQERGLALGAVYAVGDDLPINALTAGSDPQSAAKVLEQAWDVYDAQSARATYRFLLEEGGHRDVYACVRGYLNAGWDLSRADERARVEQATREIPAIAMQRGERPDVALNYFQSAWPSRAMMQGHYPRRIIESIAAWDAARVVHVSRFIVDAGYLPADEAWAAIDAAARMVLPEYPSWEEFQLGFLAGRVFWQCNGTFDAQEVSADYRRYTSSGKSLLSKADSPWQRLPW</sequence>
<evidence type="ECO:0000313" key="3">
    <source>
        <dbReference type="Proteomes" id="UP000000851"/>
    </source>
</evidence>
<keyword evidence="3" id="KW-1185">Reference proteome</keyword>
<dbReference type="InterPro" id="IPR009677">
    <property type="entry name" value="DUF1266"/>
</dbReference>